<keyword evidence="2" id="KW-0614">Plasmid</keyword>
<geneLocation type="plasmid" evidence="3">
    <name>pDeide3</name>
</geneLocation>
<evidence type="ECO:0000313" key="2">
    <source>
        <dbReference type="EMBL" id="ACO48158.1"/>
    </source>
</evidence>
<evidence type="ECO:0000313" key="3">
    <source>
        <dbReference type="Proteomes" id="UP000002208"/>
    </source>
</evidence>
<evidence type="ECO:0000256" key="1">
    <source>
        <dbReference type="SAM" id="MobiDB-lite"/>
    </source>
</evidence>
<feature type="region of interest" description="Disordered" evidence="1">
    <location>
        <begin position="163"/>
        <end position="202"/>
    </location>
</feature>
<dbReference type="Proteomes" id="UP000002208">
    <property type="component" value="Plasmid 3"/>
</dbReference>
<reference evidence="2 3" key="1">
    <citation type="journal article" date="2009" name="PLoS Genet.">
        <title>Alliance of proteomics and genomics to unravel the specificities of Sahara bacterium Deinococcus deserti.</title>
        <authorList>
            <person name="de Groot A."/>
            <person name="Dulermo R."/>
            <person name="Ortet P."/>
            <person name="Blanchard L."/>
            <person name="Guerin P."/>
            <person name="Fernandez B."/>
            <person name="Vacherie B."/>
            <person name="Dossat C."/>
            <person name="Jolivet E."/>
            <person name="Siguier P."/>
            <person name="Chandler M."/>
            <person name="Barakat M."/>
            <person name="Dedieu A."/>
            <person name="Barbe V."/>
            <person name="Heulin T."/>
            <person name="Sommer S."/>
            <person name="Achouak W."/>
            <person name="Armengaud J."/>
        </authorList>
    </citation>
    <scope>NUCLEOTIDE SEQUENCE [LARGE SCALE GENOMIC DNA]</scope>
    <source>
        <strain evidence="3">DSM 17065 / CIP 109153 / LMG 22923 / VCD115</strain>
        <plasmid evidence="3">pDeide3</plasmid>
    </source>
</reference>
<protein>
    <submittedName>
        <fullName evidence="2">Uncharacterized protein</fullName>
    </submittedName>
</protein>
<feature type="region of interest" description="Disordered" evidence="1">
    <location>
        <begin position="87"/>
        <end position="110"/>
    </location>
</feature>
<organism evidence="2 3">
    <name type="scientific">Deinococcus deserti (strain DSM 17065 / CIP 109153 / LMG 22923 / VCD115)</name>
    <dbReference type="NCBI Taxonomy" id="546414"/>
    <lineage>
        <taxon>Bacteria</taxon>
        <taxon>Thermotogati</taxon>
        <taxon>Deinococcota</taxon>
        <taxon>Deinococci</taxon>
        <taxon>Deinococcales</taxon>
        <taxon>Deinococcaceae</taxon>
        <taxon>Deinococcus</taxon>
    </lineage>
</organism>
<proteinExistence type="predicted"/>
<dbReference type="HOGENOM" id="CLU_1352774_0_0_0"/>
<accession>C1D3S9</accession>
<keyword evidence="3" id="KW-1185">Reference proteome</keyword>
<dbReference type="EMBL" id="CP001117">
    <property type="protein sequence ID" value="ACO48158.1"/>
    <property type="molecule type" value="Genomic_DNA"/>
</dbReference>
<name>C1D3S9_DEIDV</name>
<feature type="compositionally biased region" description="Polar residues" evidence="1">
    <location>
        <begin position="169"/>
        <end position="193"/>
    </location>
</feature>
<gene>
    <name evidence="2" type="ordered locus">Deide_3p02033</name>
</gene>
<dbReference type="KEGG" id="ddr:Deide_3p02033"/>
<sequence length="202" mass="21817">MRVPLAILQHSMLNPTLEHQSGVYDRKNWQLEQDSGDVSMAWSGCTVDGPIPGRGSRTRLQLRYRRPTPGHASTTRRLGRTLSRTGLGVRRGPVVPDPAGREASNSSSVIRPAAQGNARCTERVEVYAGFEIRGPVLPASNVLGERHHGSGVRGLARVRLGTSGKSDRCYSNTSSRKTAGTSEQENFYSSGSSMWDGGISPS</sequence>
<dbReference type="AlphaFoldDB" id="C1D3S9"/>